<dbReference type="PANTHER" id="PTHR10192">
    <property type="entry name" value="MOLYBDOPTERIN BIOSYNTHESIS PROTEIN"/>
    <property type="match status" value="1"/>
</dbReference>
<evidence type="ECO:0000313" key="7">
    <source>
        <dbReference type="EMBL" id="MBU3079232.1"/>
    </source>
</evidence>
<proteinExistence type="inferred from homology"/>
<name>A0ABS6BLN8_9SPHN</name>
<keyword evidence="5" id="KW-0460">Magnesium</keyword>
<evidence type="ECO:0000256" key="1">
    <source>
        <dbReference type="ARBA" id="ARBA00002901"/>
    </source>
</evidence>
<keyword evidence="5" id="KW-0808">Transferase</keyword>
<reference evidence="7 8" key="1">
    <citation type="submission" date="2021-06" db="EMBL/GenBank/DDBJ databases">
        <title>Sphingomonas sp. XMGL2, whole genome shotgun sequencing project.</title>
        <authorList>
            <person name="Zhao G."/>
            <person name="Shen L."/>
        </authorList>
    </citation>
    <scope>NUCLEOTIDE SEQUENCE [LARGE SCALE GENOMIC DNA]</scope>
    <source>
        <strain evidence="7 8">XMGL2</strain>
    </source>
</reference>
<dbReference type="Proteomes" id="UP000776276">
    <property type="component" value="Unassembled WGS sequence"/>
</dbReference>
<keyword evidence="5" id="KW-0501">Molybdenum cofactor biosynthesis</keyword>
<dbReference type="Pfam" id="PF03453">
    <property type="entry name" value="MoeA_N"/>
    <property type="match status" value="1"/>
</dbReference>
<dbReference type="InterPro" id="IPR005110">
    <property type="entry name" value="MoeA_linker/N"/>
</dbReference>
<gene>
    <name evidence="7" type="ORF">KOF26_15340</name>
</gene>
<dbReference type="NCBIfam" id="TIGR00177">
    <property type="entry name" value="molyb_syn"/>
    <property type="match status" value="1"/>
</dbReference>
<sequence length="405" mass="41384">MSLPTMEEALASMLAAVRPLAVAPVPVGAADGRWLAETVAALRDQPPFDASAMDGWAVRSADAAKGARLRIVGESLAGHAPDAAFTPGDAMRIFTGAALPSGADRVVIQEEARRDGDQLVVEAEADSAAYVRPRGCDFMAGETLLEAGQRLNPWRIALAASAGIATLPCHAAPRVALLSTGDELVAPGGLAGPHQIYDSCTPALAAFVAHHGGRPMPPAQVPDDEAAIAAAVAGAACDIIVTIGGASVGDRDLVKPAVRGLGARLLVEGVQMRPGKPVWFAILGDGRPLLGLPGNPASALVCAELFLAPLLARLQGGDTGERFATARLAGPIAANGPRDHYLRGRLGRDGTGGRVVTAFANQDSSLVSVMAAADVLVRRRPNAPAAEAGEPVEVLEPGLVRDASC</sequence>
<dbReference type="SMART" id="SM00852">
    <property type="entry name" value="MoCF_biosynth"/>
    <property type="match status" value="1"/>
</dbReference>
<dbReference type="Pfam" id="PF03454">
    <property type="entry name" value="MoeA_C"/>
    <property type="match status" value="1"/>
</dbReference>
<dbReference type="InterPro" id="IPR008284">
    <property type="entry name" value="MoCF_biosynth_CS"/>
</dbReference>
<comment type="catalytic activity">
    <reaction evidence="4">
        <text>adenylyl-molybdopterin + molybdate = Mo-molybdopterin + AMP + H(+)</text>
        <dbReference type="Rhea" id="RHEA:35047"/>
        <dbReference type="ChEBI" id="CHEBI:15378"/>
        <dbReference type="ChEBI" id="CHEBI:36264"/>
        <dbReference type="ChEBI" id="CHEBI:62727"/>
        <dbReference type="ChEBI" id="CHEBI:71302"/>
        <dbReference type="ChEBI" id="CHEBI:456215"/>
        <dbReference type="EC" id="2.10.1.1"/>
    </reaction>
</comment>
<keyword evidence="5" id="KW-0479">Metal-binding</keyword>
<comment type="function">
    <text evidence="1 5">Catalyzes the insertion of molybdate into adenylated molybdopterin with the concomitant release of AMP.</text>
</comment>
<comment type="caution">
    <text evidence="7">The sequence shown here is derived from an EMBL/GenBank/DDBJ whole genome shotgun (WGS) entry which is preliminary data.</text>
</comment>
<evidence type="ECO:0000313" key="8">
    <source>
        <dbReference type="Proteomes" id="UP000776276"/>
    </source>
</evidence>
<evidence type="ECO:0000259" key="6">
    <source>
        <dbReference type="SMART" id="SM00852"/>
    </source>
</evidence>
<evidence type="ECO:0000256" key="3">
    <source>
        <dbReference type="ARBA" id="ARBA00010763"/>
    </source>
</evidence>
<comment type="cofactor">
    <cofactor evidence="5">
        <name>Mg(2+)</name>
        <dbReference type="ChEBI" id="CHEBI:18420"/>
    </cofactor>
</comment>
<comment type="similarity">
    <text evidence="3 5">Belongs to the MoeA family.</text>
</comment>
<keyword evidence="5" id="KW-0500">Molybdenum</keyword>
<dbReference type="RefSeq" id="WP_216326988.1">
    <property type="nucleotide sequence ID" value="NZ_JAHKRT010000009.1"/>
</dbReference>
<evidence type="ECO:0000256" key="2">
    <source>
        <dbReference type="ARBA" id="ARBA00005046"/>
    </source>
</evidence>
<protein>
    <recommendedName>
        <fullName evidence="5">Molybdopterin molybdenumtransferase</fullName>
        <ecNumber evidence="5">2.10.1.1</ecNumber>
    </recommendedName>
</protein>
<dbReference type="InterPro" id="IPR001453">
    <property type="entry name" value="MoaB/Mog_dom"/>
</dbReference>
<dbReference type="EC" id="2.10.1.1" evidence="5"/>
<dbReference type="CDD" id="cd00887">
    <property type="entry name" value="MoeA"/>
    <property type="match status" value="1"/>
</dbReference>
<dbReference type="PANTHER" id="PTHR10192:SF5">
    <property type="entry name" value="GEPHYRIN"/>
    <property type="match status" value="1"/>
</dbReference>
<dbReference type="EMBL" id="JAHKRT010000009">
    <property type="protein sequence ID" value="MBU3079232.1"/>
    <property type="molecule type" value="Genomic_DNA"/>
</dbReference>
<evidence type="ECO:0000256" key="4">
    <source>
        <dbReference type="ARBA" id="ARBA00047317"/>
    </source>
</evidence>
<organism evidence="7 8">
    <name type="scientific">Sphingomonas quercus</name>
    <dbReference type="NCBI Taxonomy" id="2842451"/>
    <lineage>
        <taxon>Bacteria</taxon>
        <taxon>Pseudomonadati</taxon>
        <taxon>Pseudomonadota</taxon>
        <taxon>Alphaproteobacteria</taxon>
        <taxon>Sphingomonadales</taxon>
        <taxon>Sphingomonadaceae</taxon>
        <taxon>Sphingomonas</taxon>
    </lineage>
</organism>
<keyword evidence="8" id="KW-1185">Reference proteome</keyword>
<dbReference type="Pfam" id="PF00994">
    <property type="entry name" value="MoCF_biosynth"/>
    <property type="match status" value="1"/>
</dbReference>
<comment type="pathway">
    <text evidence="2 5">Cofactor biosynthesis; molybdopterin biosynthesis.</text>
</comment>
<dbReference type="InterPro" id="IPR005111">
    <property type="entry name" value="MoeA_C_domain_IV"/>
</dbReference>
<evidence type="ECO:0000256" key="5">
    <source>
        <dbReference type="RuleBase" id="RU365090"/>
    </source>
</evidence>
<accession>A0ABS6BLN8</accession>
<dbReference type="PROSITE" id="PS01079">
    <property type="entry name" value="MOCF_BIOSYNTHESIS_2"/>
    <property type="match status" value="1"/>
</dbReference>
<dbReference type="NCBIfam" id="NF045515">
    <property type="entry name" value="Glp_gephyrin"/>
    <property type="match status" value="1"/>
</dbReference>
<dbReference type="InterPro" id="IPR038987">
    <property type="entry name" value="MoeA-like"/>
</dbReference>
<feature type="domain" description="MoaB/Mog" evidence="6">
    <location>
        <begin position="176"/>
        <end position="313"/>
    </location>
</feature>